<comment type="subcellular location">
    <subcellularLocation>
        <location evidence="1">Cell membrane</location>
        <topology evidence="1">Multi-pass membrane protein</topology>
    </subcellularLocation>
    <subcellularLocation>
        <location evidence="6">Membrane</location>
        <topology evidence="6">Multi-pass membrane protein</topology>
    </subcellularLocation>
</comment>
<dbReference type="STRING" id="1579979.WM2015_1865"/>
<evidence type="ECO:0000256" key="4">
    <source>
        <dbReference type="ARBA" id="ARBA00022989"/>
    </source>
</evidence>
<dbReference type="PATRIC" id="fig|1579979.3.peg.1908"/>
<evidence type="ECO:0000256" key="3">
    <source>
        <dbReference type="ARBA" id="ARBA00022692"/>
    </source>
</evidence>
<dbReference type="EMBL" id="CP012154">
    <property type="protein sequence ID" value="AKS42232.1"/>
    <property type="molecule type" value="Genomic_DNA"/>
</dbReference>
<organism evidence="7 8">
    <name type="scientific">Wenzhouxiangella marina</name>
    <dbReference type="NCBI Taxonomy" id="1579979"/>
    <lineage>
        <taxon>Bacteria</taxon>
        <taxon>Pseudomonadati</taxon>
        <taxon>Pseudomonadota</taxon>
        <taxon>Gammaproteobacteria</taxon>
        <taxon>Chromatiales</taxon>
        <taxon>Wenzhouxiangellaceae</taxon>
        <taxon>Wenzhouxiangella</taxon>
    </lineage>
</organism>
<protein>
    <submittedName>
        <fullName evidence="7">MotA/TolQ/ExbB proton channel</fullName>
    </submittedName>
</protein>
<dbReference type="Proteomes" id="UP000066624">
    <property type="component" value="Chromosome"/>
</dbReference>
<keyword evidence="8" id="KW-1185">Reference proteome</keyword>
<keyword evidence="6" id="KW-0813">Transport</keyword>
<dbReference type="PANTHER" id="PTHR30625:SF11">
    <property type="entry name" value="MOTA_TOLQ_EXBB PROTON CHANNEL DOMAIN-CONTAINING PROTEIN"/>
    <property type="match status" value="1"/>
</dbReference>
<proteinExistence type="inferred from homology"/>
<evidence type="ECO:0000256" key="5">
    <source>
        <dbReference type="ARBA" id="ARBA00023136"/>
    </source>
</evidence>
<evidence type="ECO:0000256" key="6">
    <source>
        <dbReference type="RuleBase" id="RU004057"/>
    </source>
</evidence>
<keyword evidence="5" id="KW-0472">Membrane</keyword>
<keyword evidence="3" id="KW-0812">Transmembrane</keyword>
<accession>A0A0K0XX78</accession>
<dbReference type="PANTHER" id="PTHR30625">
    <property type="entry name" value="PROTEIN TOLQ"/>
    <property type="match status" value="1"/>
</dbReference>
<sequence>MNRALNSLLLALLLAALVTPVLAQDETAESDTETPVEATSAEPVATTPPAQAETPSLEQAYQREFAFLQGQKRDLERRLMELRSRIDRERGGLQAEIRGLEAEVVDMRGQADRLDTLVFESERAVETARDNTDLLASTFLQADFTLGDAYAPSHGDAAPGTEDVAALFDAAADVLRDHSSVTRSDGEFFLAEGTRVSGQIIRVGQIAAYGISPQGQGALAPAGDGELKLWPEAGSAEVATALAAGQRPDSLAIFAYESLANEVETRDDKSVIDVIRDGGLIGWIIVWLGVIGVLLIVLRVFFLQRASASTGRIIDSVSAHVKRGDRDAALAVLKKKSGSTSRVVASAIRNLDRDRDHLEDIVSESILHESSHLNRFGAVILVIAAVSPLLGLLGTVTGMISTFDVITEFGTGDPKLLSGGISIALVTTQLGLIVAIPLLLLGNVLSGWAERIKDDMEKAALRVINQYLEARHEKASGAA</sequence>
<dbReference type="RefSeq" id="WP_049725810.1">
    <property type="nucleotide sequence ID" value="NZ_CP012154.1"/>
</dbReference>
<name>A0A0K0XX78_9GAMM</name>
<dbReference type="GO" id="GO:0017038">
    <property type="term" value="P:protein import"/>
    <property type="evidence" value="ECO:0007669"/>
    <property type="project" value="TreeGrafter"/>
</dbReference>
<dbReference type="GO" id="GO:0005886">
    <property type="term" value="C:plasma membrane"/>
    <property type="evidence" value="ECO:0007669"/>
    <property type="project" value="UniProtKB-SubCell"/>
</dbReference>
<evidence type="ECO:0000313" key="7">
    <source>
        <dbReference type="EMBL" id="AKS42232.1"/>
    </source>
</evidence>
<keyword evidence="2" id="KW-1003">Cell membrane</keyword>
<gene>
    <name evidence="7" type="ORF">WM2015_1865</name>
</gene>
<evidence type="ECO:0000256" key="1">
    <source>
        <dbReference type="ARBA" id="ARBA00004651"/>
    </source>
</evidence>
<comment type="similarity">
    <text evidence="6">Belongs to the exbB/tolQ family.</text>
</comment>
<dbReference type="KEGG" id="wma:WM2015_1865"/>
<dbReference type="InterPro" id="IPR050790">
    <property type="entry name" value="ExbB/TolQ_transport"/>
</dbReference>
<keyword evidence="4" id="KW-1133">Transmembrane helix</keyword>
<dbReference type="Pfam" id="PF01618">
    <property type="entry name" value="MotA_ExbB"/>
    <property type="match status" value="1"/>
</dbReference>
<dbReference type="AlphaFoldDB" id="A0A0K0XX78"/>
<keyword evidence="6" id="KW-0653">Protein transport</keyword>
<reference evidence="7 8" key="1">
    <citation type="submission" date="2015-07" db="EMBL/GenBank/DDBJ databases">
        <authorList>
            <person name="Noorani M."/>
        </authorList>
    </citation>
    <scope>NUCLEOTIDE SEQUENCE [LARGE SCALE GENOMIC DNA]</scope>
    <source>
        <strain evidence="7 8">KCTC 42284</strain>
    </source>
</reference>
<evidence type="ECO:0000313" key="8">
    <source>
        <dbReference type="Proteomes" id="UP000066624"/>
    </source>
</evidence>
<dbReference type="OrthoDB" id="4045at2"/>
<dbReference type="InterPro" id="IPR002898">
    <property type="entry name" value="MotA_ExbB_proton_chnl"/>
</dbReference>
<evidence type="ECO:0000256" key="2">
    <source>
        <dbReference type="ARBA" id="ARBA00022475"/>
    </source>
</evidence>